<name>A0A1D2M6C1_ORCCI</name>
<accession>A0A1D2M6C1</accession>
<dbReference type="AlphaFoldDB" id="A0A1D2M6C1"/>
<dbReference type="Proteomes" id="UP000094527">
    <property type="component" value="Unassembled WGS sequence"/>
</dbReference>
<dbReference type="OrthoDB" id="10045365at2759"/>
<evidence type="ECO:0000313" key="3">
    <source>
        <dbReference type="Proteomes" id="UP000094527"/>
    </source>
</evidence>
<comment type="caution">
    <text evidence="2">The sequence shown here is derived from an EMBL/GenBank/DDBJ whole genome shotgun (WGS) entry which is preliminary data.</text>
</comment>
<sequence>MVNQSMVLHLEKMDYSNLVMTSYGVLIANGQPLQPTSFSPMVCLFMKHHWDLMVSHSSQPRYGANGEPIYGAPLGEDGQPLQPIGYDADGQPLYAVPIGPDGKPLQPTSFSPDGLPIFEAPLGVDGQPLKPTSYGANGEPIYGAPLGKDGQPLQPIGYDQDENLFMEYRLVPMVNLEPISYGDDGLPIYEAPLGSDGQPLKPTSYGANGEPIYGSEGKSHEPVGYSPDEGAVYGVPIGPDGKPLIPVGFAADGVPVYGVPSGSDGQPLKPTSHGANGPDGQPLQPTSFSSDGLPIYEAPLGFDGQPLKPTSYGANGEPIYGAPTVPNGISMQATSAGGGPPMYEDQFAEDSGPTGRSLMNGSEDSGPTGRSLMDGAEDSGPTGRSFFNEAEDSGPAGRSLAGYGGAVGQDGQPISGSSQKALGKMVHVLVSMEDLWMLQGVLARELMLLEAEVQALLMEQEKLVKHAELHNKTYSGKALNFLPLKPTSPVPLELLLEQQIAECRVKHQDKLQGLLGPNAGFGGLGSLFGGPADGQRGGGQASYQVKWNMMKLKEL</sequence>
<keyword evidence="3" id="KW-1185">Reference proteome</keyword>
<reference evidence="2 3" key="1">
    <citation type="journal article" date="2016" name="Genome Biol. Evol.">
        <title>Gene Family Evolution Reflects Adaptation to Soil Environmental Stressors in the Genome of the Collembolan Orchesella cincta.</title>
        <authorList>
            <person name="Faddeeva-Vakhrusheva A."/>
            <person name="Derks M.F."/>
            <person name="Anvar S.Y."/>
            <person name="Agamennone V."/>
            <person name="Suring W."/>
            <person name="Smit S."/>
            <person name="van Straalen N.M."/>
            <person name="Roelofs D."/>
        </authorList>
    </citation>
    <scope>NUCLEOTIDE SEQUENCE [LARGE SCALE GENOMIC DNA]</scope>
    <source>
        <tissue evidence="2">Mixed pool</tissue>
    </source>
</reference>
<evidence type="ECO:0000313" key="2">
    <source>
        <dbReference type="EMBL" id="ODM88513.1"/>
    </source>
</evidence>
<feature type="region of interest" description="Disordered" evidence="1">
    <location>
        <begin position="326"/>
        <end position="415"/>
    </location>
</feature>
<proteinExistence type="predicted"/>
<protein>
    <submittedName>
        <fullName evidence="2">Mesocentin</fullName>
    </submittedName>
</protein>
<organism evidence="2 3">
    <name type="scientific">Orchesella cincta</name>
    <name type="common">Springtail</name>
    <name type="synonym">Podura cincta</name>
    <dbReference type="NCBI Taxonomy" id="48709"/>
    <lineage>
        <taxon>Eukaryota</taxon>
        <taxon>Metazoa</taxon>
        <taxon>Ecdysozoa</taxon>
        <taxon>Arthropoda</taxon>
        <taxon>Hexapoda</taxon>
        <taxon>Collembola</taxon>
        <taxon>Entomobryomorpha</taxon>
        <taxon>Entomobryoidea</taxon>
        <taxon>Orchesellidae</taxon>
        <taxon>Orchesellinae</taxon>
        <taxon>Orchesella</taxon>
    </lineage>
</organism>
<gene>
    <name evidence="2" type="ORF">Ocin01_18169</name>
</gene>
<feature type="region of interest" description="Disordered" evidence="1">
    <location>
        <begin position="258"/>
        <end position="293"/>
    </location>
</feature>
<evidence type="ECO:0000256" key="1">
    <source>
        <dbReference type="SAM" id="MobiDB-lite"/>
    </source>
</evidence>
<dbReference type="EMBL" id="LJIJ01003491">
    <property type="protein sequence ID" value="ODM88513.1"/>
    <property type="molecule type" value="Genomic_DNA"/>
</dbReference>